<accession>A0A1N7K984</accession>
<dbReference type="EMBL" id="FTOM01000001">
    <property type="protein sequence ID" value="SIS58151.1"/>
    <property type="molecule type" value="Genomic_DNA"/>
</dbReference>
<dbReference type="InterPro" id="IPR014153">
    <property type="entry name" value="Ds_break_AddB"/>
</dbReference>
<keyword evidence="2" id="KW-0378">Hydrolase</keyword>
<organism evidence="2 3">
    <name type="scientific">Phaeovulum vinaykumarii</name>
    <dbReference type="NCBI Taxonomy" id="407234"/>
    <lineage>
        <taxon>Bacteria</taxon>
        <taxon>Pseudomonadati</taxon>
        <taxon>Pseudomonadota</taxon>
        <taxon>Alphaproteobacteria</taxon>
        <taxon>Rhodobacterales</taxon>
        <taxon>Paracoccaceae</taxon>
        <taxon>Phaeovulum</taxon>
    </lineage>
</organism>
<dbReference type="InterPro" id="IPR038726">
    <property type="entry name" value="PDDEXK_AddAB-type"/>
</dbReference>
<dbReference type="SUPFAM" id="SSF52540">
    <property type="entry name" value="P-loop containing nucleoside triphosphate hydrolases"/>
    <property type="match status" value="1"/>
</dbReference>
<sequence length="983" mass="105578">MDNGLFALPPGADFAARFADGLIARMAGQPPEAMARVRIFANAGRMRREIAAALSARLGDGYLPRLGLVTDLADWPLPGIVPAVPALRRELELAALIADMDRRLPDFAPGSGLFALARSLARLMAEMHDEGVPPEAFERLEIAESHAIHWQRSLAFVRLVARFFDPEAAPVPAARARAVLDALRARWTQAPPQGPMIVVGSTGSRGTTAGFLRLVAGLPQGAVVLPGFDFEMPAALWADLAAGPVPAEDHPQYRAAALLSEMGLGPEAVRPWAPAPEVSRARNRLVSLALRPAPVTDRWRAEGAGLHDLPEGAAGLSLIEAPDPRHEALAIALALRGALAEGRRAALVTPDRVLARRVTAALDRWGLRPDDSAGLPLDLSPPGRLLRHVAGLMGRPLEPEPLLILLKHPLTATGADMRGPHLRLTRELELWMRRRGVAFPAPATLAPWIARDPEVRAPWAAWFLDALAELETAAEASLADHIGLHLRVTEALAAGPGGDVAASGLWAREGGAETRAVLDALAAEADAAGVLAPRQYGDLLGGLLAEGRISAVAEVDPRIVIRGTLEARALSADLVVLGALNEGSWPAPPAPDPWLSRKMRLDLGLTLPERQVGLAAHDFQQAVAAPQVILSRALRDGDSECVPARWLNRLTNLMQGLPDQGGAAALEAMRARGQTWLARARALEAAEIAALPPAARQLAPRPKPCPPLAARPRELPVTTIARLIRDPYAVYAREVLRLRPLDPLRPEPDAGLRGEVLHRIVEMFLRARPETETAETAAARLMATAEEVLETDVAWALPRRLWLARLERLSAGFAADEAARAARGRPVVIEQGGGLDLPGLGFRLTARPDRIDLLNDGRAHVFDYKSGRVPSRKQIDTYDKQLPLTAGLVERGAFGALGVTEVAAVSHVALGGAGGETCHTLTPEELRETWEGLSRLIARYLAPDQGFTARRALMKDTDVSDYDHLSRLGEWEPSDLPRQEDVG</sequence>
<dbReference type="Proteomes" id="UP000186098">
    <property type="component" value="Unassembled WGS sequence"/>
</dbReference>
<feature type="domain" description="PD-(D/E)XK endonuclease-like" evidence="1">
    <location>
        <begin position="717"/>
        <end position="897"/>
    </location>
</feature>
<protein>
    <submittedName>
        <fullName evidence="2">ATP-dependent helicase/nuclease subunit B</fullName>
    </submittedName>
</protein>
<dbReference type="InterPro" id="IPR027417">
    <property type="entry name" value="P-loop_NTPase"/>
</dbReference>
<keyword evidence="2" id="KW-0347">Helicase</keyword>
<reference evidence="3" key="1">
    <citation type="submission" date="2017-01" db="EMBL/GenBank/DDBJ databases">
        <authorList>
            <person name="Varghese N."/>
            <person name="Submissions S."/>
        </authorList>
    </citation>
    <scope>NUCLEOTIDE SEQUENCE [LARGE SCALE GENOMIC DNA]</scope>
    <source>
        <strain evidence="3">DSM 18714</strain>
    </source>
</reference>
<keyword evidence="3" id="KW-1185">Reference proteome</keyword>
<gene>
    <name evidence="2" type="ORF">SAMN05421795_101727</name>
</gene>
<dbReference type="AlphaFoldDB" id="A0A1N7K984"/>
<dbReference type="RefSeq" id="WP_076363509.1">
    <property type="nucleotide sequence ID" value="NZ_FTOM01000001.1"/>
</dbReference>
<evidence type="ECO:0000259" key="1">
    <source>
        <dbReference type="Pfam" id="PF12705"/>
    </source>
</evidence>
<dbReference type="GO" id="GO:0004386">
    <property type="term" value="F:helicase activity"/>
    <property type="evidence" value="ECO:0007669"/>
    <property type="project" value="UniProtKB-KW"/>
</dbReference>
<dbReference type="NCBIfam" id="TIGR02786">
    <property type="entry name" value="addB_alphas"/>
    <property type="match status" value="1"/>
</dbReference>
<proteinExistence type="predicted"/>
<keyword evidence="2" id="KW-0067">ATP-binding</keyword>
<name>A0A1N7K984_9RHOB</name>
<dbReference type="STRING" id="407234.SAMN05421795_101727"/>
<dbReference type="OrthoDB" id="9780606at2"/>
<dbReference type="Pfam" id="PF12705">
    <property type="entry name" value="PDDEXK_1"/>
    <property type="match status" value="1"/>
</dbReference>
<evidence type="ECO:0000313" key="2">
    <source>
        <dbReference type="EMBL" id="SIS58151.1"/>
    </source>
</evidence>
<evidence type="ECO:0000313" key="3">
    <source>
        <dbReference type="Proteomes" id="UP000186098"/>
    </source>
</evidence>
<keyword evidence="2" id="KW-0547">Nucleotide-binding</keyword>